<organism evidence="2 3">
    <name type="scientific">Ancylostoma ceylanicum</name>
    <dbReference type="NCBI Taxonomy" id="53326"/>
    <lineage>
        <taxon>Eukaryota</taxon>
        <taxon>Metazoa</taxon>
        <taxon>Ecdysozoa</taxon>
        <taxon>Nematoda</taxon>
        <taxon>Chromadorea</taxon>
        <taxon>Rhabditida</taxon>
        <taxon>Rhabditina</taxon>
        <taxon>Rhabditomorpha</taxon>
        <taxon>Strongyloidea</taxon>
        <taxon>Ancylostomatidae</taxon>
        <taxon>Ancylostomatinae</taxon>
        <taxon>Ancylostoma</taxon>
    </lineage>
</organism>
<feature type="region of interest" description="Disordered" evidence="1">
    <location>
        <begin position="46"/>
        <end position="110"/>
    </location>
</feature>
<dbReference type="EMBL" id="JARK01000380">
    <property type="protein sequence ID" value="EYC37570.1"/>
    <property type="molecule type" value="Genomic_DNA"/>
</dbReference>
<reference evidence="3" key="1">
    <citation type="journal article" date="2015" name="Nat. Genet.">
        <title>The genome and transcriptome of the zoonotic hookworm Ancylostoma ceylanicum identify infection-specific gene families.</title>
        <authorList>
            <person name="Schwarz E.M."/>
            <person name="Hu Y."/>
            <person name="Antoshechkin I."/>
            <person name="Miller M.M."/>
            <person name="Sternberg P.W."/>
            <person name="Aroian R.V."/>
        </authorList>
    </citation>
    <scope>NUCLEOTIDE SEQUENCE</scope>
    <source>
        <strain evidence="3">HY135</strain>
    </source>
</reference>
<sequence>MGPSWRSSEQSASTLVHRMGMVYHAPLVRKTIEYGSPMEDVSAVAQMCAKRQRTDPPWPGSGGNDRPALSAQHGSVESKVTQSRAWTASLSEIEPGTTDDLPKIEQLLEE</sequence>
<comment type="caution">
    <text evidence="2">The sequence shown here is derived from an EMBL/GenBank/DDBJ whole genome shotgun (WGS) entry which is preliminary data.</text>
</comment>
<dbReference type="Proteomes" id="UP000024635">
    <property type="component" value="Unassembled WGS sequence"/>
</dbReference>
<protein>
    <submittedName>
        <fullName evidence="2">Uncharacterized protein</fullName>
    </submittedName>
</protein>
<evidence type="ECO:0000313" key="2">
    <source>
        <dbReference type="EMBL" id="EYC37570.1"/>
    </source>
</evidence>
<proteinExistence type="predicted"/>
<evidence type="ECO:0000313" key="3">
    <source>
        <dbReference type="Proteomes" id="UP000024635"/>
    </source>
</evidence>
<gene>
    <name evidence="2" type="primary">Acey_s0780.g2300</name>
    <name evidence="2" type="ORF">Y032_0780g2300</name>
</gene>
<dbReference type="AlphaFoldDB" id="A0A016WD84"/>
<feature type="compositionally biased region" description="Polar residues" evidence="1">
    <location>
        <begin position="72"/>
        <end position="90"/>
    </location>
</feature>
<name>A0A016WD84_9BILA</name>
<keyword evidence="3" id="KW-1185">Reference proteome</keyword>
<evidence type="ECO:0000256" key="1">
    <source>
        <dbReference type="SAM" id="MobiDB-lite"/>
    </source>
</evidence>
<accession>A0A016WD84</accession>